<evidence type="ECO:0000313" key="2">
    <source>
        <dbReference type="Proteomes" id="UP001432071"/>
    </source>
</evidence>
<sequence length="41" mass="4755">MRAACWIGWADDCLPAPCRDAERRFHNHAMELFEEAADYDA</sequence>
<protein>
    <submittedName>
        <fullName evidence="1">Uncharacterized protein</fullName>
    </submittedName>
</protein>
<dbReference type="Proteomes" id="UP001432071">
    <property type="component" value="Chromosome"/>
</dbReference>
<accession>A0ABZ1QPP5</accession>
<dbReference type="RefSeq" id="WP_328733557.1">
    <property type="nucleotide sequence ID" value="NZ_CP108038.1"/>
</dbReference>
<dbReference type="EMBL" id="CP108038">
    <property type="protein sequence ID" value="WUN84657.1"/>
    <property type="molecule type" value="Genomic_DNA"/>
</dbReference>
<evidence type="ECO:0000313" key="1">
    <source>
        <dbReference type="EMBL" id="WUN84657.1"/>
    </source>
</evidence>
<reference evidence="1" key="1">
    <citation type="submission" date="2022-10" db="EMBL/GenBank/DDBJ databases">
        <title>The complete genomes of actinobacterial strains from the NBC collection.</title>
        <authorList>
            <person name="Joergensen T.S."/>
            <person name="Alvarez Arevalo M."/>
            <person name="Sterndorff E.B."/>
            <person name="Faurdal D."/>
            <person name="Vuksanovic O."/>
            <person name="Mourched A.-S."/>
            <person name="Charusanti P."/>
            <person name="Shaw S."/>
            <person name="Blin K."/>
            <person name="Weber T."/>
        </authorList>
    </citation>
    <scope>NUCLEOTIDE SEQUENCE</scope>
    <source>
        <strain evidence="1">NBC_00302</strain>
    </source>
</reference>
<keyword evidence="2" id="KW-1185">Reference proteome</keyword>
<organism evidence="1 2">
    <name type="scientific">Streptomyces bobili</name>
    <dbReference type="NCBI Taxonomy" id="67280"/>
    <lineage>
        <taxon>Bacteria</taxon>
        <taxon>Bacillati</taxon>
        <taxon>Actinomycetota</taxon>
        <taxon>Actinomycetes</taxon>
        <taxon>Kitasatosporales</taxon>
        <taxon>Streptomycetaceae</taxon>
        <taxon>Streptomyces</taxon>
    </lineage>
</organism>
<proteinExistence type="predicted"/>
<gene>
    <name evidence="1" type="ORF">OHT53_00320</name>
</gene>
<dbReference type="GeneID" id="93759363"/>
<name>A0ABZ1QPP5_9ACTN</name>